<reference evidence="2 3" key="1">
    <citation type="submission" date="2017-09" db="EMBL/GenBank/DDBJ databases">
        <authorList>
            <person name="Ehlers B."/>
            <person name="Leendertz F.H."/>
        </authorList>
    </citation>
    <scope>NUCLEOTIDE SEQUENCE [LARGE SCALE GENOMIC DNA]</scope>
    <source>
        <strain evidence="2 3">CGMCC 4.7095</strain>
    </source>
</reference>
<evidence type="ECO:0000313" key="3">
    <source>
        <dbReference type="Proteomes" id="UP000219072"/>
    </source>
</evidence>
<dbReference type="OrthoDB" id="5176604at2"/>
<feature type="transmembrane region" description="Helical" evidence="1">
    <location>
        <begin position="67"/>
        <end position="84"/>
    </location>
</feature>
<keyword evidence="1" id="KW-0472">Membrane</keyword>
<name>A0A286DX66_9ACTN</name>
<sequence length="538" mass="56853">MDPTPGTSPSSPPPGDADPLAVGVANASLLGGGYALLRRPGLALGAALVSLALVGFLAASPSWWREVLLLAWWVFVSVHGWYLAGGRPARGAWRAEAGESGKGGWLRGIRRQRLLALTAAVPLVLSVAIARFDAHAIEGDATAAHREGDCERSLARSDALGFFHRLYDAPLTSRVDDEAEACELLVEAERLLDSEERVAAAGTFADYADHASALWEGARDRGAELYLAEARDGLDAALAGGDVELLAAAFDQLDVVWSRFPERGGEAEEALDGFLGALPTDDACVTREIAGWLDATDEEEEDAAPDTALGRSVGVVPEIQPAALVGCGEELLSDERWESARAQYRGLVDRYPDHELAGEAEQGIERAETGIELEAVRALLDDGYGGEPDYCDDPAPYRGAPAYDGGGPHPALLFNDEEGTGAGLPDSWRAEGAEDAVLVVCLGTAEMGAAVETCPYESDLGINGSVDVTFHELRVPLRAYELRTGELVSDSALAVGGASCPAVLTYETYTGVGIPPSEVYVEPSDSDRRAAYRPLIEP</sequence>
<gene>
    <name evidence="2" type="ORF">SAMN06297387_109176</name>
</gene>
<feature type="transmembrane region" description="Helical" evidence="1">
    <location>
        <begin position="114"/>
        <end position="132"/>
    </location>
</feature>
<dbReference type="Proteomes" id="UP000219072">
    <property type="component" value="Unassembled WGS sequence"/>
</dbReference>
<evidence type="ECO:0000313" key="2">
    <source>
        <dbReference type="EMBL" id="SOD63233.1"/>
    </source>
</evidence>
<keyword evidence="1" id="KW-1133">Transmembrane helix</keyword>
<protein>
    <submittedName>
        <fullName evidence="2">Uncharacterized protein</fullName>
    </submittedName>
</protein>
<keyword evidence="3" id="KW-1185">Reference proteome</keyword>
<proteinExistence type="predicted"/>
<feature type="transmembrane region" description="Helical" evidence="1">
    <location>
        <begin position="42"/>
        <end position="61"/>
    </location>
</feature>
<feature type="transmembrane region" description="Helical" evidence="1">
    <location>
        <begin position="20"/>
        <end position="37"/>
    </location>
</feature>
<keyword evidence="1" id="KW-0812">Transmembrane</keyword>
<dbReference type="EMBL" id="OCNE01000009">
    <property type="protein sequence ID" value="SOD63233.1"/>
    <property type="molecule type" value="Genomic_DNA"/>
</dbReference>
<dbReference type="AlphaFoldDB" id="A0A286DX66"/>
<organism evidence="2 3">
    <name type="scientific">Streptomyces zhaozhouensis</name>
    <dbReference type="NCBI Taxonomy" id="1300267"/>
    <lineage>
        <taxon>Bacteria</taxon>
        <taxon>Bacillati</taxon>
        <taxon>Actinomycetota</taxon>
        <taxon>Actinomycetes</taxon>
        <taxon>Kitasatosporales</taxon>
        <taxon>Streptomycetaceae</taxon>
        <taxon>Streptomyces</taxon>
    </lineage>
</organism>
<evidence type="ECO:0000256" key="1">
    <source>
        <dbReference type="SAM" id="Phobius"/>
    </source>
</evidence>
<dbReference type="RefSeq" id="WP_097231706.1">
    <property type="nucleotide sequence ID" value="NZ_OCNE01000009.1"/>
</dbReference>
<accession>A0A286DX66</accession>